<accession>A0A5N6QE09</accession>
<dbReference type="EMBL" id="CM017321">
    <property type="protein sequence ID" value="KAE7997417.1"/>
    <property type="molecule type" value="Genomic_DNA"/>
</dbReference>
<evidence type="ECO:0000313" key="1">
    <source>
        <dbReference type="EMBL" id="KAE7997417.1"/>
    </source>
</evidence>
<evidence type="ECO:0000313" key="2">
    <source>
        <dbReference type="Proteomes" id="UP000327013"/>
    </source>
</evidence>
<sequence length="154" mass="16930">MVEPYYDNKDVAKLAAQEAALAAPKLPARPTSTNTDITTTSNAMGNPSLSLSMLIIQFLKFNDSPGIQYFPIVDGVKPKGWFGFSHVGVKVGTFTAFSQLIMGHYLLSNVEMAYGNQSMHSLKPAGGIGKKFKRKFKMGKGKRRGKGIRRKHHI</sequence>
<dbReference type="PANTHER" id="PTHR36320:SF1">
    <property type="entry name" value="OS04G0611300 PROTEIN"/>
    <property type="match status" value="1"/>
</dbReference>
<keyword evidence="2" id="KW-1185">Reference proteome</keyword>
<dbReference type="Proteomes" id="UP000327013">
    <property type="component" value="Chromosome 1"/>
</dbReference>
<proteinExistence type="predicted"/>
<name>A0A5N6QE09_9ROSI</name>
<protein>
    <submittedName>
        <fullName evidence="1">Uncharacterized protein</fullName>
    </submittedName>
</protein>
<organism evidence="1 2">
    <name type="scientific">Carpinus fangiana</name>
    <dbReference type="NCBI Taxonomy" id="176857"/>
    <lineage>
        <taxon>Eukaryota</taxon>
        <taxon>Viridiplantae</taxon>
        <taxon>Streptophyta</taxon>
        <taxon>Embryophyta</taxon>
        <taxon>Tracheophyta</taxon>
        <taxon>Spermatophyta</taxon>
        <taxon>Magnoliopsida</taxon>
        <taxon>eudicotyledons</taxon>
        <taxon>Gunneridae</taxon>
        <taxon>Pentapetalae</taxon>
        <taxon>rosids</taxon>
        <taxon>fabids</taxon>
        <taxon>Fagales</taxon>
        <taxon>Betulaceae</taxon>
        <taxon>Carpinus</taxon>
    </lineage>
</organism>
<dbReference type="PANTHER" id="PTHR36320">
    <property type="entry name" value="OS04G0611300 PROTEIN"/>
    <property type="match status" value="1"/>
</dbReference>
<gene>
    <name evidence="1" type="ORF">FH972_002056</name>
</gene>
<reference evidence="1 2" key="1">
    <citation type="submission" date="2019-06" db="EMBL/GenBank/DDBJ databases">
        <title>A chromosomal-level reference genome of Carpinus fangiana (Coryloideae, Betulaceae).</title>
        <authorList>
            <person name="Yang X."/>
            <person name="Wang Z."/>
            <person name="Zhang L."/>
            <person name="Hao G."/>
            <person name="Liu J."/>
            <person name="Yang Y."/>
        </authorList>
    </citation>
    <scope>NUCLEOTIDE SEQUENCE [LARGE SCALE GENOMIC DNA]</scope>
    <source>
        <strain evidence="1">Cfa_2016G</strain>
        <tissue evidence="1">Leaf</tissue>
    </source>
</reference>
<dbReference type="AlphaFoldDB" id="A0A5N6QE09"/>